<dbReference type="EMBL" id="CP006954">
    <property type="protein sequence ID" value="AHG81765.1"/>
    <property type="molecule type" value="Genomic_DNA"/>
</dbReference>
<dbReference type="AlphaFoldDB" id="A0A4V7I9P8"/>
<dbReference type="Proteomes" id="UP000019091">
    <property type="component" value="Chromosome"/>
</dbReference>
<name>A0A4V7I9P8_BIBTR</name>
<evidence type="ECO:0000313" key="2">
    <source>
        <dbReference type="Proteomes" id="UP000019091"/>
    </source>
</evidence>
<protein>
    <submittedName>
        <fullName evidence="1">Uncharacterized protein</fullName>
    </submittedName>
</protein>
<proteinExistence type="predicted"/>
<gene>
    <name evidence="1" type="ORF">F542_10470</name>
</gene>
<sequence length="38" mass="4033">MKLQREQAVAFVEFFANCPGAVAHANSSLSSTCLSTTD</sequence>
<organism evidence="1 2">
    <name type="scientific">Bibersteinia trehalosi USDA-ARS-USMARC-188</name>
    <dbReference type="NCBI Taxonomy" id="1263829"/>
    <lineage>
        <taxon>Bacteria</taxon>
        <taxon>Pseudomonadati</taxon>
        <taxon>Pseudomonadota</taxon>
        <taxon>Gammaproteobacteria</taxon>
        <taxon>Pasteurellales</taxon>
        <taxon>Pasteurellaceae</taxon>
        <taxon>Bibersteinia</taxon>
    </lineage>
</organism>
<evidence type="ECO:0000313" key="1">
    <source>
        <dbReference type="EMBL" id="AHG81765.1"/>
    </source>
</evidence>
<reference evidence="1 2" key="1">
    <citation type="journal article" date="2014" name="Genome Announc.">
        <title>Complete Closed Genome Sequences of Three Bibersteinia trehalosi Nasopharyngeal Isolates from Cattle with Shipping Fever.</title>
        <authorList>
            <person name="Harhay G.P."/>
            <person name="McVey D.S."/>
            <person name="Koren S."/>
            <person name="Phillippy A.M."/>
            <person name="Bono J."/>
            <person name="Harhay D.M."/>
            <person name="Clawson M.L."/>
            <person name="Heaton M.P."/>
            <person name="Chitko-McKown C.G."/>
            <person name="Korlach J."/>
            <person name="Smith T.P."/>
        </authorList>
    </citation>
    <scope>NUCLEOTIDE SEQUENCE [LARGE SCALE GENOMIC DNA]</scope>
    <source>
        <strain evidence="1 2">USDA-ARS-USMARC-188</strain>
    </source>
</reference>
<accession>A0A4V7I9P8</accession>
<dbReference type="KEGG" id="btre:F542_10470"/>